<evidence type="ECO:0000313" key="10">
    <source>
        <dbReference type="Proteomes" id="UP000275267"/>
    </source>
</evidence>
<feature type="region of interest" description="Disordered" evidence="7">
    <location>
        <begin position="162"/>
        <end position="203"/>
    </location>
</feature>
<gene>
    <name evidence="9" type="ORF">C2845_PM11G20370</name>
</gene>
<dbReference type="PANTHER" id="PTHR31358">
    <property type="entry name" value="PROTEIN WVD2-LIKE 4"/>
    <property type="match status" value="1"/>
</dbReference>
<comment type="similarity">
    <text evidence="2">Belongs to the TPX2 family.</text>
</comment>
<comment type="caution">
    <text evidence="9">The sequence shown here is derived from an EMBL/GenBank/DDBJ whole genome shotgun (WGS) entry which is preliminary data.</text>
</comment>
<dbReference type="EMBL" id="PQIB02000007">
    <property type="protein sequence ID" value="RLN09759.1"/>
    <property type="molecule type" value="Genomic_DNA"/>
</dbReference>
<keyword evidence="10" id="KW-1185">Reference proteome</keyword>
<dbReference type="OrthoDB" id="1939285at2759"/>
<accession>A0A3L6RVC5</accession>
<evidence type="ECO:0000256" key="5">
    <source>
        <dbReference type="ARBA" id="ARBA00023212"/>
    </source>
</evidence>
<reference evidence="10" key="1">
    <citation type="journal article" date="2019" name="Nat. Commun.">
        <title>The genome of broomcorn millet.</title>
        <authorList>
            <person name="Zou C."/>
            <person name="Miki D."/>
            <person name="Li D."/>
            <person name="Tang Q."/>
            <person name="Xiao L."/>
            <person name="Rajput S."/>
            <person name="Deng P."/>
            <person name="Jia W."/>
            <person name="Huang R."/>
            <person name="Zhang M."/>
            <person name="Sun Y."/>
            <person name="Hu J."/>
            <person name="Fu X."/>
            <person name="Schnable P.S."/>
            <person name="Li F."/>
            <person name="Zhang H."/>
            <person name="Feng B."/>
            <person name="Zhu X."/>
            <person name="Liu R."/>
            <person name="Schnable J.C."/>
            <person name="Zhu J.-K."/>
            <person name="Zhang H."/>
        </authorList>
    </citation>
    <scope>NUCLEOTIDE SEQUENCE [LARGE SCALE GENOMIC DNA]</scope>
</reference>
<evidence type="ECO:0000256" key="1">
    <source>
        <dbReference type="ARBA" id="ARBA00004245"/>
    </source>
</evidence>
<dbReference type="AlphaFoldDB" id="A0A3L6RVC5"/>
<feature type="region of interest" description="Disordered" evidence="7">
    <location>
        <begin position="259"/>
        <end position="361"/>
    </location>
</feature>
<comment type="subcellular location">
    <subcellularLocation>
        <location evidence="1">Cytoplasm</location>
        <location evidence="1">Cytoskeleton</location>
    </subcellularLocation>
</comment>
<dbReference type="InterPro" id="IPR027329">
    <property type="entry name" value="TPX2_C"/>
</dbReference>
<organism evidence="9 10">
    <name type="scientific">Panicum miliaceum</name>
    <name type="common">Proso millet</name>
    <name type="synonym">Broomcorn millet</name>
    <dbReference type="NCBI Taxonomy" id="4540"/>
    <lineage>
        <taxon>Eukaryota</taxon>
        <taxon>Viridiplantae</taxon>
        <taxon>Streptophyta</taxon>
        <taxon>Embryophyta</taxon>
        <taxon>Tracheophyta</taxon>
        <taxon>Spermatophyta</taxon>
        <taxon>Magnoliopsida</taxon>
        <taxon>Liliopsida</taxon>
        <taxon>Poales</taxon>
        <taxon>Poaceae</taxon>
        <taxon>PACMAD clade</taxon>
        <taxon>Panicoideae</taxon>
        <taxon>Panicodae</taxon>
        <taxon>Paniceae</taxon>
        <taxon>Panicinae</taxon>
        <taxon>Panicum</taxon>
        <taxon>Panicum sect. Panicum</taxon>
    </lineage>
</organism>
<protein>
    <submittedName>
        <fullName evidence="9">Protein WVD2-like 1</fullName>
    </submittedName>
</protein>
<evidence type="ECO:0000256" key="2">
    <source>
        <dbReference type="ARBA" id="ARBA00005885"/>
    </source>
</evidence>
<feature type="coiled-coil region" evidence="6">
    <location>
        <begin position="217"/>
        <end position="244"/>
    </location>
</feature>
<feature type="domain" description="TPX2 C-terminal" evidence="8">
    <location>
        <begin position="202"/>
        <end position="277"/>
    </location>
</feature>
<keyword evidence="3" id="KW-0963">Cytoplasm</keyword>
<dbReference type="GO" id="GO:0008017">
    <property type="term" value="F:microtubule binding"/>
    <property type="evidence" value="ECO:0007669"/>
    <property type="project" value="InterPro"/>
</dbReference>
<evidence type="ECO:0000256" key="7">
    <source>
        <dbReference type="SAM" id="MobiDB-lite"/>
    </source>
</evidence>
<dbReference type="InterPro" id="IPR044833">
    <property type="entry name" value="WDL5/6"/>
</dbReference>
<feature type="compositionally biased region" description="Polar residues" evidence="7">
    <location>
        <begin position="352"/>
        <end position="361"/>
    </location>
</feature>
<feature type="compositionally biased region" description="Basic and acidic residues" evidence="7">
    <location>
        <begin position="34"/>
        <end position="45"/>
    </location>
</feature>
<evidence type="ECO:0000256" key="6">
    <source>
        <dbReference type="SAM" id="Coils"/>
    </source>
</evidence>
<feature type="compositionally biased region" description="Basic and acidic residues" evidence="7">
    <location>
        <begin position="128"/>
        <end position="138"/>
    </location>
</feature>
<feature type="compositionally biased region" description="Basic residues" evidence="7">
    <location>
        <begin position="283"/>
        <end position="292"/>
    </location>
</feature>
<sequence length="401" mass="43396">MEDVVDDVIDATGPAAVVEDGASGKSALPSLGGHGEEKHGEKGNEDNSGESEVINPPEEAGGEATSPPKGRKPRLSKGNQSHGPKAVKSKSPRSGDEGHARRRTPNSSLPKAPVARVSNGDAGVDSNKPVKNESHSSSKDAALLDDSKVSLMLFIFNPLNFREKRKTQKSSGQHSSIRRDEEESNCESTKPRKVGSTPSYGFTFKCDERSEKRREFYSKLEEKIHARELEISNLQAKSKETEEAELKMLRKSLNFKATPMPSFYKEPIPAKVELKKIPPTRAKSPKLGRSKNKSTPEIEENTSDQPARLSLEEKVSQNGVKKSNPSNSAKKPQRKSLPRLPSQETGLLDAAASSSPVRQLKNTKPIAASAQVTGQQQGAEMTDSVQGLIHAGADPDEQIAV</sequence>
<keyword evidence="5" id="KW-0206">Cytoskeleton</keyword>
<dbReference type="Pfam" id="PF06886">
    <property type="entry name" value="TPX2"/>
    <property type="match status" value="1"/>
</dbReference>
<proteinExistence type="inferred from homology"/>
<evidence type="ECO:0000313" key="9">
    <source>
        <dbReference type="EMBL" id="RLN09759.1"/>
    </source>
</evidence>
<dbReference type="PANTHER" id="PTHR31358:SF29">
    <property type="entry name" value="PROTEIN WVD2-LIKE 5-RELATED"/>
    <property type="match status" value="1"/>
</dbReference>
<evidence type="ECO:0000256" key="3">
    <source>
        <dbReference type="ARBA" id="ARBA00022490"/>
    </source>
</evidence>
<evidence type="ECO:0000256" key="4">
    <source>
        <dbReference type="ARBA" id="ARBA00022701"/>
    </source>
</evidence>
<name>A0A3L6RVC5_PANMI</name>
<dbReference type="Proteomes" id="UP000275267">
    <property type="component" value="Unassembled WGS sequence"/>
</dbReference>
<evidence type="ECO:0000259" key="8">
    <source>
        <dbReference type="Pfam" id="PF06886"/>
    </source>
</evidence>
<keyword evidence="6" id="KW-0175">Coiled coil</keyword>
<keyword evidence="4" id="KW-0493">Microtubule</keyword>
<feature type="region of interest" description="Disordered" evidence="7">
    <location>
        <begin position="1"/>
        <end position="144"/>
    </location>
</feature>
<feature type="compositionally biased region" description="Low complexity" evidence="7">
    <location>
        <begin position="321"/>
        <end position="330"/>
    </location>
</feature>
<dbReference type="GO" id="GO:0005874">
    <property type="term" value="C:microtubule"/>
    <property type="evidence" value="ECO:0007669"/>
    <property type="project" value="UniProtKB-KW"/>
</dbReference>
<dbReference type="STRING" id="4540.A0A3L6RVC5"/>